<evidence type="ECO:0000313" key="2">
    <source>
        <dbReference type="Proteomes" id="UP000285648"/>
    </source>
</evidence>
<dbReference type="RefSeq" id="WP_121574196.1">
    <property type="nucleotide sequence ID" value="NZ_MJLZ01000008.1"/>
</dbReference>
<dbReference type="Pfam" id="PF15943">
    <property type="entry name" value="YdaS_toxin"/>
    <property type="match status" value="1"/>
</dbReference>
<sequence>MNEVIKTAIAVVGSQRKLGKACGLTQAAVQKWLYNKAKVAPENVQAVVNATNGVVKGYQLRPDLPHLFPHPDQVSNAQKEQ</sequence>
<evidence type="ECO:0000313" key="1">
    <source>
        <dbReference type="EMBL" id="RLM26527.1"/>
    </source>
</evidence>
<organism evidence="1 2">
    <name type="scientific">Brenneria alni</name>
    <dbReference type="NCBI Taxonomy" id="71656"/>
    <lineage>
        <taxon>Bacteria</taxon>
        <taxon>Pseudomonadati</taxon>
        <taxon>Pseudomonadota</taxon>
        <taxon>Gammaproteobacteria</taxon>
        <taxon>Enterobacterales</taxon>
        <taxon>Pectobacteriaceae</taxon>
        <taxon>Brenneria</taxon>
    </lineage>
</organism>
<name>A0A421DR26_9GAMM</name>
<accession>A0A421DR26</accession>
<gene>
    <name evidence="1" type="ORF">BIY29_05580</name>
</gene>
<dbReference type="SUPFAM" id="SSF47413">
    <property type="entry name" value="lambda repressor-like DNA-binding domains"/>
    <property type="match status" value="1"/>
</dbReference>
<protein>
    <submittedName>
        <fullName evidence="1">Transcriptional regulator</fullName>
    </submittedName>
</protein>
<dbReference type="GO" id="GO:0003677">
    <property type="term" value="F:DNA binding"/>
    <property type="evidence" value="ECO:0007669"/>
    <property type="project" value="InterPro"/>
</dbReference>
<reference evidence="1 2" key="1">
    <citation type="submission" date="2016-09" db="EMBL/GenBank/DDBJ databases">
        <authorList>
            <person name="Doonan J."/>
            <person name="Pachebat J.A."/>
            <person name="Golyshin P.N."/>
            <person name="Denman S."/>
            <person name="Mcdonald J.E."/>
        </authorList>
    </citation>
    <scope>NUCLEOTIDE SEQUENCE [LARGE SCALE GENOMIC DNA]</scope>
    <source>
        <strain evidence="1 2">NCPPB 3934</strain>
    </source>
</reference>
<proteinExistence type="predicted"/>
<dbReference type="EMBL" id="MJLZ01000008">
    <property type="protein sequence ID" value="RLM26527.1"/>
    <property type="molecule type" value="Genomic_DNA"/>
</dbReference>
<dbReference type="InterPro" id="IPR010982">
    <property type="entry name" value="Lambda_DNA-bd_dom_sf"/>
</dbReference>
<dbReference type="Proteomes" id="UP000285648">
    <property type="component" value="Unassembled WGS sequence"/>
</dbReference>
<dbReference type="AlphaFoldDB" id="A0A421DR26"/>
<dbReference type="InterPro" id="IPR031856">
    <property type="entry name" value="YdaS_toxin-like"/>
</dbReference>
<dbReference type="OrthoDB" id="5682908at2"/>
<dbReference type="Gene3D" id="1.10.260.40">
    <property type="entry name" value="lambda repressor-like DNA-binding domains"/>
    <property type="match status" value="1"/>
</dbReference>
<keyword evidence="2" id="KW-1185">Reference proteome</keyword>
<comment type="caution">
    <text evidence="1">The sequence shown here is derived from an EMBL/GenBank/DDBJ whole genome shotgun (WGS) entry which is preliminary data.</text>
</comment>